<feature type="non-terminal residue" evidence="2">
    <location>
        <position position="225"/>
    </location>
</feature>
<reference evidence="2 3" key="1">
    <citation type="journal article" date="2018" name="Sci. Rep.">
        <title>Raphidocelis subcapitata (=Pseudokirchneriella subcapitata) provides an insight into genome evolution and environmental adaptations in the Sphaeropleales.</title>
        <authorList>
            <person name="Suzuki S."/>
            <person name="Yamaguchi H."/>
            <person name="Nakajima N."/>
            <person name="Kawachi M."/>
        </authorList>
    </citation>
    <scope>NUCLEOTIDE SEQUENCE [LARGE SCALE GENOMIC DNA]</scope>
    <source>
        <strain evidence="2 3">NIES-35</strain>
    </source>
</reference>
<sequence>MSFPGRRRNEHAPLLQPLVGSPPSAGMTQLHADRLQRLQQTGISPVPGRAGGPGGGGAAGAGAGGARLPQAGRSAPRPIIPQQAAQQQRQKDKFVALPEDEEDAAEATGVAAALAASGALPGSLVSDDGAALLAQLSDAAGITDETALQALAMAPGIFEDLPASMLQPPPSRRGRITLYGLAGDFDRDRLHEVLCASFPPAAIKVFPDAFHISYAPSSDDAVAAD</sequence>
<organism evidence="2 3">
    <name type="scientific">Raphidocelis subcapitata</name>
    <dbReference type="NCBI Taxonomy" id="307507"/>
    <lineage>
        <taxon>Eukaryota</taxon>
        <taxon>Viridiplantae</taxon>
        <taxon>Chlorophyta</taxon>
        <taxon>core chlorophytes</taxon>
        <taxon>Chlorophyceae</taxon>
        <taxon>CS clade</taxon>
        <taxon>Sphaeropleales</taxon>
        <taxon>Selenastraceae</taxon>
        <taxon>Raphidocelis</taxon>
    </lineage>
</organism>
<keyword evidence="3" id="KW-1185">Reference proteome</keyword>
<evidence type="ECO:0000256" key="1">
    <source>
        <dbReference type="SAM" id="MobiDB-lite"/>
    </source>
</evidence>
<dbReference type="EMBL" id="BDRX01000107">
    <property type="protein sequence ID" value="GBF97801.1"/>
    <property type="molecule type" value="Genomic_DNA"/>
</dbReference>
<feature type="region of interest" description="Disordered" evidence="1">
    <location>
        <begin position="1"/>
        <end position="75"/>
    </location>
</feature>
<comment type="caution">
    <text evidence="2">The sequence shown here is derived from an EMBL/GenBank/DDBJ whole genome shotgun (WGS) entry which is preliminary data.</text>
</comment>
<protein>
    <submittedName>
        <fullName evidence="2">Uncharacterized protein</fullName>
    </submittedName>
</protein>
<dbReference type="InParanoid" id="A0A2V0PD71"/>
<dbReference type="AlphaFoldDB" id="A0A2V0PD71"/>
<gene>
    <name evidence="2" type="ORF">Rsub_10226</name>
</gene>
<accession>A0A2V0PD71</accession>
<proteinExistence type="predicted"/>
<evidence type="ECO:0000313" key="2">
    <source>
        <dbReference type="EMBL" id="GBF97801.1"/>
    </source>
</evidence>
<feature type="compositionally biased region" description="Gly residues" evidence="1">
    <location>
        <begin position="49"/>
        <end position="65"/>
    </location>
</feature>
<evidence type="ECO:0000313" key="3">
    <source>
        <dbReference type="Proteomes" id="UP000247498"/>
    </source>
</evidence>
<dbReference type="OrthoDB" id="10656770at2759"/>
<feature type="compositionally biased region" description="Low complexity" evidence="1">
    <location>
        <begin position="66"/>
        <end position="75"/>
    </location>
</feature>
<dbReference type="Proteomes" id="UP000247498">
    <property type="component" value="Unassembled WGS sequence"/>
</dbReference>
<name>A0A2V0PD71_9CHLO</name>